<dbReference type="RefSeq" id="XP_014170414.1">
    <property type="nucleotide sequence ID" value="XM_014314939.1"/>
</dbReference>
<keyword evidence="7" id="KW-1185">Reference proteome</keyword>
<dbReference type="GeneID" id="25974956"/>
<dbReference type="AlphaFoldDB" id="F0XN32"/>
<dbReference type="eggNOG" id="KOG1812">
    <property type="taxonomic scope" value="Eukaryota"/>
</dbReference>
<dbReference type="Pfam" id="PF01485">
    <property type="entry name" value="IBR"/>
    <property type="match status" value="1"/>
</dbReference>
<evidence type="ECO:0000256" key="3">
    <source>
        <dbReference type="ARBA" id="ARBA00022786"/>
    </source>
</evidence>
<dbReference type="OrthoDB" id="10009520at2759"/>
<dbReference type="InterPro" id="IPR013083">
    <property type="entry name" value="Znf_RING/FYVE/PHD"/>
</dbReference>
<name>F0XN32_GROCL</name>
<dbReference type="PANTHER" id="PTHR11685">
    <property type="entry name" value="RBR FAMILY RING FINGER AND IBR DOMAIN-CONTAINING"/>
    <property type="match status" value="1"/>
</dbReference>
<gene>
    <name evidence="6" type="ORF">CMQ_2013</name>
</gene>
<evidence type="ECO:0000256" key="4">
    <source>
        <dbReference type="ARBA" id="ARBA00022833"/>
    </source>
</evidence>
<keyword evidence="4" id="KW-0862">Zinc</keyword>
<dbReference type="SUPFAM" id="SSF57850">
    <property type="entry name" value="RING/U-box"/>
    <property type="match status" value="1"/>
</dbReference>
<keyword evidence="1" id="KW-0479">Metal-binding</keyword>
<dbReference type="InterPro" id="IPR002867">
    <property type="entry name" value="IBR_dom"/>
</dbReference>
<reference evidence="6 7" key="1">
    <citation type="journal article" date="2011" name="Proc. Natl. Acad. Sci. U.S.A.">
        <title>Genome and transcriptome analyses of the mountain pine beetle-fungal symbiont Grosmannia clavigera, a lodgepole pine pathogen.</title>
        <authorList>
            <person name="DiGuistini S."/>
            <person name="Wang Y."/>
            <person name="Liao N.Y."/>
            <person name="Taylor G."/>
            <person name="Tanguay P."/>
            <person name="Feau N."/>
            <person name="Henrissat B."/>
            <person name="Chan S.K."/>
            <person name="Hesse-Orce U."/>
            <person name="Alamouti S.M."/>
            <person name="Tsui C.K.M."/>
            <person name="Docking R.T."/>
            <person name="Levasseur A."/>
            <person name="Haridas S."/>
            <person name="Robertson G."/>
            <person name="Birol I."/>
            <person name="Holt R.A."/>
            <person name="Marra M.A."/>
            <person name="Hamelin R.C."/>
            <person name="Hirst M."/>
            <person name="Jones S.J.M."/>
            <person name="Bohlmann J."/>
            <person name="Breuil C."/>
        </authorList>
    </citation>
    <scope>NUCLEOTIDE SEQUENCE [LARGE SCALE GENOMIC DNA]</scope>
    <source>
        <strain evidence="7">kw1407 / UAMH 11150</strain>
    </source>
</reference>
<dbReference type="GO" id="GO:0004842">
    <property type="term" value="F:ubiquitin-protein transferase activity"/>
    <property type="evidence" value="ECO:0007669"/>
    <property type="project" value="InterPro"/>
</dbReference>
<dbReference type="GO" id="GO:0016567">
    <property type="term" value="P:protein ubiquitination"/>
    <property type="evidence" value="ECO:0007669"/>
    <property type="project" value="InterPro"/>
</dbReference>
<dbReference type="Proteomes" id="UP000007796">
    <property type="component" value="Unassembled WGS sequence"/>
</dbReference>
<dbReference type="EMBL" id="GL629795">
    <property type="protein sequence ID" value="EFX00932.1"/>
    <property type="molecule type" value="Genomic_DNA"/>
</dbReference>
<dbReference type="CDD" id="cd20335">
    <property type="entry name" value="BRcat_RBR"/>
    <property type="match status" value="1"/>
</dbReference>
<evidence type="ECO:0000313" key="7">
    <source>
        <dbReference type="Proteomes" id="UP000007796"/>
    </source>
</evidence>
<dbReference type="InterPro" id="IPR031127">
    <property type="entry name" value="E3_UB_ligase_RBR"/>
</dbReference>
<dbReference type="PROSITE" id="PS00518">
    <property type="entry name" value="ZF_RING_1"/>
    <property type="match status" value="1"/>
</dbReference>
<dbReference type="STRING" id="655863.F0XN32"/>
<organism evidence="7">
    <name type="scientific">Grosmannia clavigera (strain kw1407 / UAMH 11150)</name>
    <name type="common">Blue stain fungus</name>
    <name type="synonym">Graphiocladiella clavigera</name>
    <dbReference type="NCBI Taxonomy" id="655863"/>
    <lineage>
        <taxon>Eukaryota</taxon>
        <taxon>Fungi</taxon>
        <taxon>Dikarya</taxon>
        <taxon>Ascomycota</taxon>
        <taxon>Pezizomycotina</taxon>
        <taxon>Sordariomycetes</taxon>
        <taxon>Sordariomycetidae</taxon>
        <taxon>Ophiostomatales</taxon>
        <taxon>Ophiostomataceae</taxon>
        <taxon>Leptographium</taxon>
    </lineage>
</organism>
<dbReference type="InterPro" id="IPR017907">
    <property type="entry name" value="Znf_RING_CS"/>
</dbReference>
<proteinExistence type="predicted"/>
<dbReference type="GO" id="GO:0008270">
    <property type="term" value="F:zinc ion binding"/>
    <property type="evidence" value="ECO:0007669"/>
    <property type="project" value="UniProtKB-KW"/>
</dbReference>
<feature type="domain" description="IBR" evidence="5">
    <location>
        <begin position="228"/>
        <end position="283"/>
    </location>
</feature>
<keyword evidence="3" id="KW-0833">Ubl conjugation pathway</keyword>
<evidence type="ECO:0000259" key="5">
    <source>
        <dbReference type="Pfam" id="PF01485"/>
    </source>
</evidence>
<accession>F0XN32</accession>
<dbReference type="HOGENOM" id="CLU_022048_7_0_1"/>
<dbReference type="Gene3D" id="3.30.40.10">
    <property type="entry name" value="Zinc/RING finger domain, C3HC4 (zinc finger)"/>
    <property type="match status" value="1"/>
</dbReference>
<dbReference type="InParanoid" id="F0XN32"/>
<keyword evidence="2" id="KW-0863">Zinc-finger</keyword>
<evidence type="ECO:0000256" key="1">
    <source>
        <dbReference type="ARBA" id="ARBA00022723"/>
    </source>
</evidence>
<sequence length="330" mass="36536">MEALSGEDASVSLMIELQLQGLQNLISSSKGKQREGEQLDSELALAAYKAELEGFGAFFTDRRMCMSIAQAVVADGELISRQQQEEEQAARDHQMALNLNLNRQTPSHSSAGNSNADVELLSKLGALYVFDPDDSVADQPESSSWASSRRPHAPGAKSMATCVSCREEFRLYDIARCPCSHEYCRSCLATLFTASMKDESLYPPRCCRQAIPLEPNRPFLPTSLVGQFLAKKVELDDTKRTYCHMQTCSTYIPAQFIKNGIGSCPRCHTRTCVICKGASHQGDCPDDPSVQKVLQLAAKKGWQRCYSCRRLVELELGCFHMSECLPIMAI</sequence>
<evidence type="ECO:0000256" key="2">
    <source>
        <dbReference type="ARBA" id="ARBA00022771"/>
    </source>
</evidence>
<evidence type="ECO:0000313" key="6">
    <source>
        <dbReference type="EMBL" id="EFX00932.1"/>
    </source>
</evidence>
<protein>
    <submittedName>
        <fullName evidence="6">Ibr finger domain containing protein</fullName>
    </submittedName>
</protein>